<proteinExistence type="predicted"/>
<protein>
    <submittedName>
        <fullName evidence="3">PEP-CTERM sorting domain-containing protein</fullName>
    </submittedName>
</protein>
<keyword evidence="1" id="KW-0732">Signal</keyword>
<dbReference type="RefSeq" id="WP_126077188.1">
    <property type="nucleotide sequence ID" value="NZ_CP051166.1"/>
</dbReference>
<feature type="chain" id="PRO_5019229017" evidence="1">
    <location>
        <begin position="23"/>
        <end position="290"/>
    </location>
</feature>
<dbReference type="Proteomes" id="UP000278085">
    <property type="component" value="Unassembled WGS sequence"/>
</dbReference>
<comment type="caution">
    <text evidence="3">The sequence shown here is derived from an EMBL/GenBank/DDBJ whole genome shotgun (WGS) entry which is preliminary data.</text>
</comment>
<evidence type="ECO:0000313" key="4">
    <source>
        <dbReference type="Proteomes" id="UP000278085"/>
    </source>
</evidence>
<dbReference type="AlphaFoldDB" id="A0A430HEI1"/>
<dbReference type="NCBIfam" id="TIGR02595">
    <property type="entry name" value="PEP_CTERM"/>
    <property type="match status" value="1"/>
</dbReference>
<dbReference type="Pfam" id="PF07589">
    <property type="entry name" value="PEP-CTERM"/>
    <property type="match status" value="1"/>
</dbReference>
<feature type="domain" description="Ice-binding protein C-terminal" evidence="2">
    <location>
        <begin position="260"/>
        <end position="285"/>
    </location>
</feature>
<evidence type="ECO:0000256" key="1">
    <source>
        <dbReference type="SAM" id="SignalP"/>
    </source>
</evidence>
<keyword evidence="4" id="KW-1185">Reference proteome</keyword>
<evidence type="ECO:0000313" key="3">
    <source>
        <dbReference type="EMBL" id="RSZ55919.1"/>
    </source>
</evidence>
<sequence>MNKFATSVVMAAALASPLLAHAQIRAEGSVTNFSYTLIDLLPDDGIAPSLTIAYRSNYPGASTASGEVSQNSTFEPWFTDSRSQFTTPFNRDVAASIGTRAGTASASTTGADFQSLQLHAAASTTSIAAASRAANGSASSTITEFVLSPGTQVSFFADFNAGTSTTLPAGNVLREYARTYASFSLNADAQDGWNGFTSTFSEAVASNWAFPNSPAATDSVSERLSLTLGNTSLFSSTLTLGISLSSTVQVYDASPVPPSPVPEPATTAMLLAGLTLVAGAARRRRKVQDQ</sequence>
<name>A0A430HEI1_9BURK</name>
<dbReference type="InterPro" id="IPR013424">
    <property type="entry name" value="Ice-binding_C"/>
</dbReference>
<evidence type="ECO:0000259" key="2">
    <source>
        <dbReference type="Pfam" id="PF07589"/>
    </source>
</evidence>
<reference evidence="3 4" key="1">
    <citation type="submission" date="2018-12" db="EMBL/GenBank/DDBJ databases">
        <authorList>
            <person name="Yang E."/>
        </authorList>
    </citation>
    <scope>NUCLEOTIDE SEQUENCE [LARGE SCALE GENOMIC DNA]</scope>
    <source>
        <strain evidence="3 4">SOD</strain>
    </source>
</reference>
<organism evidence="3 4">
    <name type="scientific">Massilia atriviolacea</name>
    <dbReference type="NCBI Taxonomy" id="2495579"/>
    <lineage>
        <taxon>Bacteria</taxon>
        <taxon>Pseudomonadati</taxon>
        <taxon>Pseudomonadota</taxon>
        <taxon>Betaproteobacteria</taxon>
        <taxon>Burkholderiales</taxon>
        <taxon>Oxalobacteraceae</taxon>
        <taxon>Telluria group</taxon>
        <taxon>Massilia</taxon>
    </lineage>
</organism>
<dbReference type="EMBL" id="RXLQ01000020">
    <property type="protein sequence ID" value="RSZ55919.1"/>
    <property type="molecule type" value="Genomic_DNA"/>
</dbReference>
<gene>
    <name evidence="3" type="ORF">EJB06_27325</name>
</gene>
<accession>A0A430HEI1</accession>
<feature type="signal peptide" evidence="1">
    <location>
        <begin position="1"/>
        <end position="22"/>
    </location>
</feature>